<keyword evidence="9" id="KW-1185">Reference proteome</keyword>
<comment type="subcellular location">
    <subcellularLocation>
        <location evidence="1">Nucleus</location>
    </subcellularLocation>
</comment>
<sequence>MCKCIIQGLLICINLSTSLRSSLYFCSTPLNCSCEQGCFSGVLEKAKYLFIFYTGFLPLLGNCKANKAKNTAGHNHCKGNEGVTELDQAVLHVRDGSEASSAPKVSQWQADVPVLASPLHTIDPFRYASLRKPTVDVQISTEVLKVVGTQDNMIAIADAFFNSVATRIPIVSVPRFNERLPSLSLSTPADFSALCLCMYLSQQHPLSQAESMQSSLYVTAKSFISLLEATSYQSLEVVQCRLLLTFYEMGHGIYPAASISIGACARMARYIGLHKANKQTLQPGSTRIDAEERRRVWWAVVNLERFINLCSGDALFGTDDPQAQDSLPIEDSIWLQRQQTTNHTLSTTSDVTVGQFARECQVSHLVGRVLRHVFDPTSDPAFQANEALQLERTLMAFMPLLMDEELQFGKYCAALGICSSALFTLYDSAMSRLQENSEVDQLRIFSSLEPLSRRIVDFSGQLFGKAEDIDYETLSPYVPYSLYQAAAVQCQLRKKTGDGVYETGLDSLKQVLRYFNKRWLIAGIVTFL</sequence>
<evidence type="ECO:0000259" key="7">
    <source>
        <dbReference type="SMART" id="SM00906"/>
    </source>
</evidence>
<keyword evidence="4" id="KW-0804">Transcription</keyword>
<dbReference type="GO" id="GO:0003677">
    <property type="term" value="F:DNA binding"/>
    <property type="evidence" value="ECO:0007669"/>
    <property type="project" value="InterPro"/>
</dbReference>
<dbReference type="SMART" id="SM00906">
    <property type="entry name" value="Fungal_trans"/>
    <property type="match status" value="1"/>
</dbReference>
<dbReference type="PANTHER" id="PTHR47338:SF20">
    <property type="entry name" value="ZN(II)2CYS6 TRANSCRIPTION FACTOR (EUROFUNG)"/>
    <property type="match status" value="1"/>
</dbReference>
<dbReference type="GO" id="GO:0000981">
    <property type="term" value="F:DNA-binding transcription factor activity, RNA polymerase II-specific"/>
    <property type="evidence" value="ECO:0007669"/>
    <property type="project" value="InterPro"/>
</dbReference>
<gene>
    <name evidence="8" type="ORF">BU16DRAFT_539560</name>
</gene>
<evidence type="ECO:0000256" key="1">
    <source>
        <dbReference type="ARBA" id="ARBA00004123"/>
    </source>
</evidence>
<dbReference type="Pfam" id="PF04082">
    <property type="entry name" value="Fungal_trans"/>
    <property type="match status" value="1"/>
</dbReference>
<evidence type="ECO:0000313" key="8">
    <source>
        <dbReference type="EMBL" id="KAF2495631.1"/>
    </source>
</evidence>
<dbReference type="PANTHER" id="PTHR47338">
    <property type="entry name" value="ZN(II)2CYS6 TRANSCRIPTION FACTOR (EUROFUNG)-RELATED"/>
    <property type="match status" value="1"/>
</dbReference>
<evidence type="ECO:0000256" key="4">
    <source>
        <dbReference type="ARBA" id="ARBA00023163"/>
    </source>
</evidence>
<evidence type="ECO:0000313" key="9">
    <source>
        <dbReference type="Proteomes" id="UP000799750"/>
    </source>
</evidence>
<dbReference type="Proteomes" id="UP000799750">
    <property type="component" value="Unassembled WGS sequence"/>
</dbReference>
<evidence type="ECO:0000256" key="6">
    <source>
        <dbReference type="SAM" id="SignalP"/>
    </source>
</evidence>
<dbReference type="AlphaFoldDB" id="A0A6A6QT97"/>
<proteinExistence type="predicted"/>
<accession>A0A6A6QT97</accession>
<dbReference type="CDD" id="cd12148">
    <property type="entry name" value="fungal_TF_MHR"/>
    <property type="match status" value="1"/>
</dbReference>
<name>A0A6A6QT97_9PEZI</name>
<keyword evidence="6" id="KW-0732">Signal</keyword>
<dbReference type="GO" id="GO:0006351">
    <property type="term" value="P:DNA-templated transcription"/>
    <property type="evidence" value="ECO:0007669"/>
    <property type="project" value="InterPro"/>
</dbReference>
<keyword evidence="3" id="KW-0805">Transcription regulation</keyword>
<protein>
    <recommendedName>
        <fullName evidence="7">Xylanolytic transcriptional activator regulatory domain-containing protein</fullName>
    </recommendedName>
</protein>
<dbReference type="OrthoDB" id="3862662at2759"/>
<reference evidence="8" key="1">
    <citation type="journal article" date="2020" name="Stud. Mycol.">
        <title>101 Dothideomycetes genomes: a test case for predicting lifestyles and emergence of pathogens.</title>
        <authorList>
            <person name="Haridas S."/>
            <person name="Albert R."/>
            <person name="Binder M."/>
            <person name="Bloem J."/>
            <person name="Labutti K."/>
            <person name="Salamov A."/>
            <person name="Andreopoulos B."/>
            <person name="Baker S."/>
            <person name="Barry K."/>
            <person name="Bills G."/>
            <person name="Bluhm B."/>
            <person name="Cannon C."/>
            <person name="Castanera R."/>
            <person name="Culley D."/>
            <person name="Daum C."/>
            <person name="Ezra D."/>
            <person name="Gonzalez J."/>
            <person name="Henrissat B."/>
            <person name="Kuo A."/>
            <person name="Liang C."/>
            <person name="Lipzen A."/>
            <person name="Lutzoni F."/>
            <person name="Magnuson J."/>
            <person name="Mondo S."/>
            <person name="Nolan M."/>
            <person name="Ohm R."/>
            <person name="Pangilinan J."/>
            <person name="Park H.-J."/>
            <person name="Ramirez L."/>
            <person name="Alfaro M."/>
            <person name="Sun H."/>
            <person name="Tritt A."/>
            <person name="Yoshinaga Y."/>
            <person name="Zwiers L.-H."/>
            <person name="Turgeon B."/>
            <person name="Goodwin S."/>
            <person name="Spatafora J."/>
            <person name="Crous P."/>
            <person name="Grigoriev I."/>
        </authorList>
    </citation>
    <scope>NUCLEOTIDE SEQUENCE</scope>
    <source>
        <strain evidence="8">CBS 269.34</strain>
    </source>
</reference>
<evidence type="ECO:0000256" key="3">
    <source>
        <dbReference type="ARBA" id="ARBA00023015"/>
    </source>
</evidence>
<evidence type="ECO:0000256" key="5">
    <source>
        <dbReference type="ARBA" id="ARBA00023242"/>
    </source>
</evidence>
<dbReference type="GO" id="GO:0005634">
    <property type="term" value="C:nucleus"/>
    <property type="evidence" value="ECO:0007669"/>
    <property type="project" value="UniProtKB-SubCell"/>
</dbReference>
<feature type="chain" id="PRO_5025587133" description="Xylanolytic transcriptional activator regulatory domain-containing protein" evidence="6">
    <location>
        <begin position="19"/>
        <end position="528"/>
    </location>
</feature>
<feature type="signal peptide" evidence="6">
    <location>
        <begin position="1"/>
        <end position="18"/>
    </location>
</feature>
<evidence type="ECO:0000256" key="2">
    <source>
        <dbReference type="ARBA" id="ARBA00022723"/>
    </source>
</evidence>
<organism evidence="8 9">
    <name type="scientific">Lophium mytilinum</name>
    <dbReference type="NCBI Taxonomy" id="390894"/>
    <lineage>
        <taxon>Eukaryota</taxon>
        <taxon>Fungi</taxon>
        <taxon>Dikarya</taxon>
        <taxon>Ascomycota</taxon>
        <taxon>Pezizomycotina</taxon>
        <taxon>Dothideomycetes</taxon>
        <taxon>Pleosporomycetidae</taxon>
        <taxon>Mytilinidiales</taxon>
        <taxon>Mytilinidiaceae</taxon>
        <taxon>Lophium</taxon>
    </lineage>
</organism>
<dbReference type="GO" id="GO:0008270">
    <property type="term" value="F:zinc ion binding"/>
    <property type="evidence" value="ECO:0007669"/>
    <property type="project" value="InterPro"/>
</dbReference>
<keyword evidence="5" id="KW-0539">Nucleus</keyword>
<feature type="domain" description="Xylanolytic transcriptional activator regulatory" evidence="7">
    <location>
        <begin position="257"/>
        <end position="334"/>
    </location>
</feature>
<keyword evidence="2" id="KW-0479">Metal-binding</keyword>
<dbReference type="InterPro" id="IPR007219">
    <property type="entry name" value="XnlR_reg_dom"/>
</dbReference>
<dbReference type="InterPro" id="IPR050815">
    <property type="entry name" value="TF_fung"/>
</dbReference>
<dbReference type="EMBL" id="MU004189">
    <property type="protein sequence ID" value="KAF2495631.1"/>
    <property type="molecule type" value="Genomic_DNA"/>
</dbReference>